<accession>A0ACC4AES5</accession>
<dbReference type="EMBL" id="RCHU02000019">
    <property type="protein sequence ID" value="KAL3564659.1"/>
    <property type="molecule type" value="Genomic_DNA"/>
</dbReference>
<proteinExistence type="predicted"/>
<dbReference type="Proteomes" id="UP000309997">
    <property type="component" value="Unassembled WGS sequence"/>
</dbReference>
<name>A0ACC4AES5_POPAL</name>
<evidence type="ECO:0000313" key="2">
    <source>
        <dbReference type="Proteomes" id="UP000309997"/>
    </source>
</evidence>
<protein>
    <submittedName>
        <fullName evidence="1">Uncharacterized protein</fullName>
    </submittedName>
</protein>
<comment type="caution">
    <text evidence="1">The sequence shown here is derived from an EMBL/GenBank/DDBJ whole genome shotgun (WGS) entry which is preliminary data.</text>
</comment>
<sequence>MFHRPGLSDRSGFCGGGLEVLVGLSYGSGFAGVGGGGCGGDGGISEISGKEADPARGALVKAWGYAVADDSLLVWWTARQLCKRSLLCVEEERVPMLTHLIQTLQRDEGHP</sequence>
<organism evidence="1 2">
    <name type="scientific">Populus alba</name>
    <name type="common">White poplar</name>
    <dbReference type="NCBI Taxonomy" id="43335"/>
    <lineage>
        <taxon>Eukaryota</taxon>
        <taxon>Viridiplantae</taxon>
        <taxon>Streptophyta</taxon>
        <taxon>Embryophyta</taxon>
        <taxon>Tracheophyta</taxon>
        <taxon>Spermatophyta</taxon>
        <taxon>Magnoliopsida</taxon>
        <taxon>eudicotyledons</taxon>
        <taxon>Gunneridae</taxon>
        <taxon>Pentapetalae</taxon>
        <taxon>rosids</taxon>
        <taxon>fabids</taxon>
        <taxon>Malpighiales</taxon>
        <taxon>Salicaceae</taxon>
        <taxon>Saliceae</taxon>
        <taxon>Populus</taxon>
    </lineage>
</organism>
<evidence type="ECO:0000313" key="1">
    <source>
        <dbReference type="EMBL" id="KAL3564659.1"/>
    </source>
</evidence>
<gene>
    <name evidence="1" type="ORF">D5086_032705</name>
</gene>
<keyword evidence="2" id="KW-1185">Reference proteome</keyword>
<reference evidence="1 2" key="1">
    <citation type="journal article" date="2024" name="Plant Biotechnol. J.">
        <title>Genome and CRISPR/Cas9 system of a widespread forest tree (Populus alba) in the world.</title>
        <authorList>
            <person name="Liu Y.J."/>
            <person name="Jiang P.F."/>
            <person name="Han X.M."/>
            <person name="Li X.Y."/>
            <person name="Wang H.M."/>
            <person name="Wang Y.J."/>
            <person name="Wang X.X."/>
            <person name="Zeng Q.Y."/>
        </authorList>
    </citation>
    <scope>NUCLEOTIDE SEQUENCE [LARGE SCALE GENOMIC DNA]</scope>
    <source>
        <strain evidence="2">cv. PAL-ZL1</strain>
    </source>
</reference>